<evidence type="ECO:0000256" key="1">
    <source>
        <dbReference type="SAM" id="MobiDB-lite"/>
    </source>
</evidence>
<accession>A0ABQ9HW71</accession>
<evidence type="ECO:0000259" key="2">
    <source>
        <dbReference type="Pfam" id="PF21787"/>
    </source>
</evidence>
<sequence>MRKRRRHPENSKCEENKNNGTHVVTQGLNEQTINKKRILWEDDDIVAAVTLRSISRKAYLHLRKNVGLSLSGLPTIRKWTRNLKFYLVSKKNYFQARGLASKWKLPIFNDFDKYIAKDKLFEVIKEVEDSNLKVVAIVSDMGGGNISLWKNLQISTNKVSVTNPVDVTRELWVFADIPHLIKLLRNVFLDYGGTEVSKCGSYSKYFTTRNFHQLLNLIAECILIPYLTSQLLMKYTENNTEEENAISDNVNNEISEVVDDIDDEPEEEHTLQTLQVVQMNKKHFVTYRGGWIESLRQGFLNRKAHADALLKREKRKGKQFCKQSQE</sequence>
<feature type="region of interest" description="Disordered" evidence="1">
    <location>
        <begin position="1"/>
        <end position="20"/>
    </location>
</feature>
<reference evidence="3 4" key="1">
    <citation type="submission" date="2023-02" db="EMBL/GenBank/DDBJ databases">
        <title>LHISI_Scaffold_Assembly.</title>
        <authorList>
            <person name="Stuart O.P."/>
            <person name="Cleave R."/>
            <person name="Magrath M.J.L."/>
            <person name="Mikheyev A.S."/>
        </authorList>
    </citation>
    <scope>NUCLEOTIDE SEQUENCE [LARGE SCALE GENOMIC DNA]</scope>
    <source>
        <strain evidence="3">Daus_M_001</strain>
        <tissue evidence="3">Leg muscle</tissue>
    </source>
</reference>
<protein>
    <recommendedName>
        <fullName evidence="2">Transposable element P transposase-like RNase H domain-containing protein</fullName>
    </recommendedName>
</protein>
<dbReference type="Pfam" id="PF21787">
    <property type="entry name" value="TNP-like_RNaseH_N"/>
    <property type="match status" value="1"/>
</dbReference>
<dbReference type="EMBL" id="JARBHB010000003">
    <property type="protein sequence ID" value="KAJ8888053.1"/>
    <property type="molecule type" value="Genomic_DNA"/>
</dbReference>
<keyword evidence="4" id="KW-1185">Reference proteome</keyword>
<feature type="compositionally biased region" description="Basic and acidic residues" evidence="1">
    <location>
        <begin position="8"/>
        <end position="17"/>
    </location>
</feature>
<proteinExistence type="predicted"/>
<evidence type="ECO:0000313" key="4">
    <source>
        <dbReference type="Proteomes" id="UP001159363"/>
    </source>
</evidence>
<organism evidence="3 4">
    <name type="scientific">Dryococelus australis</name>
    <dbReference type="NCBI Taxonomy" id="614101"/>
    <lineage>
        <taxon>Eukaryota</taxon>
        <taxon>Metazoa</taxon>
        <taxon>Ecdysozoa</taxon>
        <taxon>Arthropoda</taxon>
        <taxon>Hexapoda</taxon>
        <taxon>Insecta</taxon>
        <taxon>Pterygota</taxon>
        <taxon>Neoptera</taxon>
        <taxon>Polyneoptera</taxon>
        <taxon>Phasmatodea</taxon>
        <taxon>Verophasmatodea</taxon>
        <taxon>Anareolatae</taxon>
        <taxon>Phasmatidae</taxon>
        <taxon>Eurycanthinae</taxon>
        <taxon>Dryococelus</taxon>
    </lineage>
</organism>
<evidence type="ECO:0000313" key="3">
    <source>
        <dbReference type="EMBL" id="KAJ8888053.1"/>
    </source>
</evidence>
<comment type="caution">
    <text evidence="3">The sequence shown here is derived from an EMBL/GenBank/DDBJ whole genome shotgun (WGS) entry which is preliminary data.</text>
</comment>
<dbReference type="InterPro" id="IPR048365">
    <property type="entry name" value="TNP-like_RNaseH_N"/>
</dbReference>
<dbReference type="Proteomes" id="UP001159363">
    <property type="component" value="Chromosome 3"/>
</dbReference>
<gene>
    <name evidence="3" type="ORF">PR048_007539</name>
</gene>
<name>A0ABQ9HW71_9NEOP</name>
<feature type="domain" description="Transposable element P transposase-like RNase H" evidence="2">
    <location>
        <begin position="94"/>
        <end position="152"/>
    </location>
</feature>